<keyword evidence="6" id="KW-1185">Reference proteome</keyword>
<feature type="coiled-coil region" evidence="3">
    <location>
        <begin position="542"/>
        <end position="602"/>
    </location>
</feature>
<keyword evidence="2 5" id="KW-0067">ATP-binding</keyword>
<dbReference type="InterPro" id="IPR003439">
    <property type="entry name" value="ABC_transporter-like_ATP-bd"/>
</dbReference>
<dbReference type="Pfam" id="PF16326">
    <property type="entry name" value="ABC_tran_CTD"/>
    <property type="match status" value="1"/>
</dbReference>
<evidence type="ECO:0000313" key="6">
    <source>
        <dbReference type="Proteomes" id="UP000593765"/>
    </source>
</evidence>
<dbReference type="GO" id="GO:0016887">
    <property type="term" value="F:ATP hydrolysis activity"/>
    <property type="evidence" value="ECO:0007669"/>
    <property type="project" value="InterPro"/>
</dbReference>
<dbReference type="PROSITE" id="PS50893">
    <property type="entry name" value="ABC_TRANSPORTER_2"/>
    <property type="match status" value="2"/>
</dbReference>
<dbReference type="SUPFAM" id="SSF52540">
    <property type="entry name" value="P-loop containing nucleoside triphosphate hydrolases"/>
    <property type="match status" value="2"/>
</dbReference>
<dbReference type="InterPro" id="IPR032524">
    <property type="entry name" value="ABC_tran_C"/>
</dbReference>
<evidence type="ECO:0000256" key="2">
    <source>
        <dbReference type="ARBA" id="ARBA00022840"/>
    </source>
</evidence>
<dbReference type="GO" id="GO:0003677">
    <property type="term" value="F:DNA binding"/>
    <property type="evidence" value="ECO:0007669"/>
    <property type="project" value="InterPro"/>
</dbReference>
<dbReference type="InterPro" id="IPR051309">
    <property type="entry name" value="ABCF_ATPase"/>
</dbReference>
<accession>A0A7M2WPA7</accession>
<dbReference type="InterPro" id="IPR017871">
    <property type="entry name" value="ABC_transporter-like_CS"/>
</dbReference>
<dbReference type="SMART" id="SM00382">
    <property type="entry name" value="AAA"/>
    <property type="match status" value="2"/>
</dbReference>
<dbReference type="Gene3D" id="3.40.50.300">
    <property type="entry name" value="P-loop containing nucleotide triphosphate hydrolases"/>
    <property type="match status" value="2"/>
</dbReference>
<dbReference type="InterPro" id="IPR003593">
    <property type="entry name" value="AAA+_ATPase"/>
</dbReference>
<feature type="domain" description="ABC transporter" evidence="4">
    <location>
        <begin position="5"/>
        <end position="225"/>
    </location>
</feature>
<dbReference type="GO" id="GO:0005524">
    <property type="term" value="F:ATP binding"/>
    <property type="evidence" value="ECO:0007669"/>
    <property type="project" value="UniProtKB-KW"/>
</dbReference>
<evidence type="ECO:0000259" key="4">
    <source>
        <dbReference type="PROSITE" id="PS50893"/>
    </source>
</evidence>
<organism evidence="5 6">
    <name type="scientific">Humisphaera borealis</name>
    <dbReference type="NCBI Taxonomy" id="2807512"/>
    <lineage>
        <taxon>Bacteria</taxon>
        <taxon>Pseudomonadati</taxon>
        <taxon>Planctomycetota</taxon>
        <taxon>Phycisphaerae</taxon>
        <taxon>Tepidisphaerales</taxon>
        <taxon>Tepidisphaeraceae</taxon>
        <taxon>Humisphaera</taxon>
    </lineage>
</organism>
<dbReference type="KEGG" id="hbs:IPV69_13815"/>
<dbReference type="Pfam" id="PF00005">
    <property type="entry name" value="ABC_tran"/>
    <property type="match status" value="2"/>
</dbReference>
<name>A0A7M2WPA7_9BACT</name>
<protein>
    <submittedName>
        <fullName evidence="5">ABC-F family ATP-binding cassette domain-containing protein</fullName>
    </submittedName>
</protein>
<keyword evidence="3" id="KW-0175">Coiled coil</keyword>
<gene>
    <name evidence="5" type="ORF">IPV69_13815</name>
</gene>
<dbReference type="PANTHER" id="PTHR42855:SF1">
    <property type="entry name" value="ABC TRANSPORTER DOMAIN-CONTAINING PROTEIN"/>
    <property type="match status" value="1"/>
</dbReference>
<dbReference type="Proteomes" id="UP000593765">
    <property type="component" value="Chromosome"/>
</dbReference>
<reference evidence="5 6" key="1">
    <citation type="submission" date="2020-10" db="EMBL/GenBank/DDBJ databases">
        <title>Wide distribution of Phycisphaera-like planctomycetes from WD2101 soil group in peatlands and genome analysis of the first cultivated representative.</title>
        <authorList>
            <person name="Dedysh S.N."/>
            <person name="Beletsky A.V."/>
            <person name="Ivanova A."/>
            <person name="Kulichevskaya I.S."/>
            <person name="Suzina N.E."/>
            <person name="Philippov D.A."/>
            <person name="Rakitin A.L."/>
            <person name="Mardanov A.V."/>
            <person name="Ravin N.V."/>
        </authorList>
    </citation>
    <scope>NUCLEOTIDE SEQUENCE [LARGE SCALE GENOMIC DNA]</scope>
    <source>
        <strain evidence="5 6">M1803</strain>
    </source>
</reference>
<keyword evidence="1" id="KW-0547">Nucleotide-binding</keyword>
<evidence type="ECO:0000256" key="1">
    <source>
        <dbReference type="ARBA" id="ARBA00022741"/>
    </source>
</evidence>
<dbReference type="RefSeq" id="WP_206290268.1">
    <property type="nucleotide sequence ID" value="NZ_CP063458.1"/>
</dbReference>
<feature type="domain" description="ABC transporter" evidence="4">
    <location>
        <begin position="294"/>
        <end position="512"/>
    </location>
</feature>
<sequence length="603" mass="66460">MTLLLNCSSLSKAFGARPLFQGISISFDDSERTGLIGPNGSGKSTLMKILAGIEQPDDGKIEAKRNLRLGYLPQEDRFPAGKTCHQVLVDAQNGAHADEHERELEATILLSKLEFPDHDQAAAELSGGWRKRLAIARELIRKPDLLLLDEPTNHLDLEGILWLEDLLSNAPFAFVLVSHDRYFLENATNRTVELNDSYPDGYLSHNGPYSQFVEKRVEFLEAQAAREQALASTVRREIEWLRRGAKARTTKAKGRINQAGQMMDELADLRKRNAPQGGAEIDFSASGRQTKKLLVAKKLSKALGGRQLFTNFDLVMSPGMRLGLLGPNGSGKSTLIRLLVGQLAPDGGTVVPADGLQIVHFEQTRAALDPAQTLRRALAPTGDNVSFRGQNMHVSGWAAKFLFRKEQLDLPVGDLSGGERSRVLIARLMLLPADLLILDEPTNDLDISSLDILEESLSDFPGALLLVTHDRMMLDRLSTDLLALDGKGNANFYASLTQWQAAKEAAEEAEAARIRAASKAARSAAPAVEAKKKLSYMEQRELEQIEAKIHTAEEDLVAQQKKMDDPKVLADRNKLHEVCAAVDAAQKKVTDLYARWEELESRA</sequence>
<dbReference type="InterPro" id="IPR037118">
    <property type="entry name" value="Val-tRNA_synth_C_sf"/>
</dbReference>
<evidence type="ECO:0000256" key="3">
    <source>
        <dbReference type="SAM" id="Coils"/>
    </source>
</evidence>
<dbReference type="InterPro" id="IPR027417">
    <property type="entry name" value="P-loop_NTPase"/>
</dbReference>
<proteinExistence type="predicted"/>
<dbReference type="AlphaFoldDB" id="A0A7M2WPA7"/>
<dbReference type="PANTHER" id="PTHR42855">
    <property type="entry name" value="ABC TRANSPORTER ATP-BINDING SUBUNIT"/>
    <property type="match status" value="1"/>
</dbReference>
<dbReference type="CDD" id="cd03221">
    <property type="entry name" value="ABCF_EF-3"/>
    <property type="match status" value="2"/>
</dbReference>
<dbReference type="PROSITE" id="PS00211">
    <property type="entry name" value="ABC_TRANSPORTER_1"/>
    <property type="match status" value="2"/>
</dbReference>
<dbReference type="EMBL" id="CP063458">
    <property type="protein sequence ID" value="QOV87367.1"/>
    <property type="molecule type" value="Genomic_DNA"/>
</dbReference>
<evidence type="ECO:0000313" key="5">
    <source>
        <dbReference type="EMBL" id="QOV87367.1"/>
    </source>
</evidence>
<dbReference type="Gene3D" id="1.10.287.380">
    <property type="entry name" value="Valyl-tRNA synthetase, C-terminal domain"/>
    <property type="match status" value="1"/>
</dbReference>